<keyword evidence="2" id="KW-1185">Reference proteome</keyword>
<sequence length="74" mass="8311">MLAREDQQSQLFDACFVKVYHSSFASLLGDEKHNMTMTLNMYHAATPIALAVGFESNEGEYEPTVEVTMVRTHA</sequence>
<evidence type="ECO:0000313" key="1">
    <source>
        <dbReference type="EMBL" id="EMD00533.1"/>
    </source>
</evidence>
<protein>
    <submittedName>
        <fullName evidence="1">Uncharacterized protein</fullName>
    </submittedName>
</protein>
<dbReference type="RefSeq" id="XP_007671717.1">
    <property type="nucleotide sequence ID" value="XM_007673527.1"/>
</dbReference>
<organism evidence="1 2">
    <name type="scientific">Baudoinia panamericana (strain UAMH 10762)</name>
    <name type="common">Angels' share fungus</name>
    <name type="synonym">Baudoinia compniacensis (strain UAMH 10762)</name>
    <dbReference type="NCBI Taxonomy" id="717646"/>
    <lineage>
        <taxon>Eukaryota</taxon>
        <taxon>Fungi</taxon>
        <taxon>Dikarya</taxon>
        <taxon>Ascomycota</taxon>
        <taxon>Pezizomycotina</taxon>
        <taxon>Dothideomycetes</taxon>
        <taxon>Dothideomycetidae</taxon>
        <taxon>Mycosphaerellales</taxon>
        <taxon>Teratosphaeriaceae</taxon>
        <taxon>Baudoinia</taxon>
    </lineage>
</organism>
<evidence type="ECO:0000313" key="2">
    <source>
        <dbReference type="Proteomes" id="UP000011761"/>
    </source>
</evidence>
<dbReference type="KEGG" id="bcom:BAUCODRAFT_28878"/>
<name>M2M0L4_BAUPA</name>
<proteinExistence type="predicted"/>
<dbReference type="GeneID" id="19110806"/>
<reference evidence="1 2" key="1">
    <citation type="journal article" date="2012" name="PLoS Pathog.">
        <title>Diverse lifestyles and strategies of plant pathogenesis encoded in the genomes of eighteen Dothideomycetes fungi.</title>
        <authorList>
            <person name="Ohm R.A."/>
            <person name="Feau N."/>
            <person name="Henrissat B."/>
            <person name="Schoch C.L."/>
            <person name="Horwitz B.A."/>
            <person name="Barry K.W."/>
            <person name="Condon B.J."/>
            <person name="Copeland A.C."/>
            <person name="Dhillon B."/>
            <person name="Glaser F."/>
            <person name="Hesse C.N."/>
            <person name="Kosti I."/>
            <person name="LaButti K."/>
            <person name="Lindquist E.A."/>
            <person name="Lucas S."/>
            <person name="Salamov A.A."/>
            <person name="Bradshaw R.E."/>
            <person name="Ciuffetti L."/>
            <person name="Hamelin R.C."/>
            <person name="Kema G.H.J."/>
            <person name="Lawrence C."/>
            <person name="Scott J.A."/>
            <person name="Spatafora J.W."/>
            <person name="Turgeon B.G."/>
            <person name="de Wit P.J.G.M."/>
            <person name="Zhong S."/>
            <person name="Goodwin S.B."/>
            <person name="Grigoriev I.V."/>
        </authorList>
    </citation>
    <scope>NUCLEOTIDE SEQUENCE [LARGE SCALE GENOMIC DNA]</scope>
    <source>
        <strain evidence="1 2">UAMH 10762</strain>
    </source>
</reference>
<accession>M2M0L4</accession>
<dbReference type="HOGENOM" id="CLU_2687417_0_0_1"/>
<gene>
    <name evidence="1" type="ORF">BAUCODRAFT_28878</name>
</gene>
<dbReference type="Proteomes" id="UP000011761">
    <property type="component" value="Unassembled WGS sequence"/>
</dbReference>
<dbReference type="AlphaFoldDB" id="M2M0L4"/>
<dbReference type="EMBL" id="KB445550">
    <property type="protein sequence ID" value="EMD00533.1"/>
    <property type="molecule type" value="Genomic_DNA"/>
</dbReference>